<keyword evidence="2" id="KW-1185">Reference proteome</keyword>
<accession>A0ABU7EL14</accession>
<organism evidence="1 2">
    <name type="scientific">Characodon lateralis</name>
    <dbReference type="NCBI Taxonomy" id="208331"/>
    <lineage>
        <taxon>Eukaryota</taxon>
        <taxon>Metazoa</taxon>
        <taxon>Chordata</taxon>
        <taxon>Craniata</taxon>
        <taxon>Vertebrata</taxon>
        <taxon>Euteleostomi</taxon>
        <taxon>Actinopterygii</taxon>
        <taxon>Neopterygii</taxon>
        <taxon>Teleostei</taxon>
        <taxon>Neoteleostei</taxon>
        <taxon>Acanthomorphata</taxon>
        <taxon>Ovalentaria</taxon>
        <taxon>Atherinomorphae</taxon>
        <taxon>Cyprinodontiformes</taxon>
        <taxon>Goodeidae</taxon>
        <taxon>Characodon</taxon>
    </lineage>
</organism>
<sequence>MQSFVAISRLSHRTAQRRRISGETKARRQTFAPQGRYRKSLKAGNLSDMRRSADLFADRRPRRHPAQVETYRASISKEMSFLLVIQSTKWFFIFSLPGRMRSYRSFIYLFFFLNLITDAWSPSPHFRQT</sequence>
<dbReference type="Proteomes" id="UP001352852">
    <property type="component" value="Unassembled WGS sequence"/>
</dbReference>
<dbReference type="EMBL" id="JAHUTJ010058788">
    <property type="protein sequence ID" value="MED6287500.1"/>
    <property type="molecule type" value="Genomic_DNA"/>
</dbReference>
<proteinExistence type="predicted"/>
<comment type="caution">
    <text evidence="1">The sequence shown here is derived from an EMBL/GenBank/DDBJ whole genome shotgun (WGS) entry which is preliminary data.</text>
</comment>
<reference evidence="1 2" key="1">
    <citation type="submission" date="2021-06" db="EMBL/GenBank/DDBJ databases">
        <authorList>
            <person name="Palmer J.M."/>
        </authorList>
    </citation>
    <scope>NUCLEOTIDE SEQUENCE [LARGE SCALE GENOMIC DNA]</scope>
    <source>
        <strain evidence="1 2">CL_MEX2019</strain>
        <tissue evidence="1">Muscle</tissue>
    </source>
</reference>
<gene>
    <name evidence="1" type="ORF">CHARACLAT_017014</name>
</gene>
<name>A0ABU7EL14_9TELE</name>
<protein>
    <submittedName>
        <fullName evidence="1">Uncharacterized protein</fullName>
    </submittedName>
</protein>
<evidence type="ECO:0000313" key="2">
    <source>
        <dbReference type="Proteomes" id="UP001352852"/>
    </source>
</evidence>
<evidence type="ECO:0000313" key="1">
    <source>
        <dbReference type="EMBL" id="MED6287500.1"/>
    </source>
</evidence>